<accession>A0A166FIN2</accession>
<sequence length="592" mass="67472">MNGNSHPSVGEALSALTRTLEAALKEVAQIASNLGLADSEECHPRLLSKNETSHLRDVLREGVVKMSSIRSSVDFSFSAAMVHLSEQSNSYTDIASLPEELLVKILTKFVENEMDLDRGIMKVQLPAKRKTHSWTRISTVCRQWNRIMKQTPGIWSFVDLSWAQDPLRRHAILSKDAPLHIFWNSYNCLDITAFDFMAENMTRIETLRIVSKSASTFSNDHQEFRDPWKTWITAPAPHLCFLEIDLRGRGGLPHLISLPDAPRLWRLDLANCFTQAPLPSSLRSIRVSSDARSLTHHDVVRVLVECPLLILCSIYISPKTSSMSETILVPAFPSSKITLPRLRYLMLGAFSREIIEWIFAHFILPNTASVHLCAVPFSQPVSFFVPEILAPYAPWAECLRISKDEFSFWTLADDQFHHSISARTRRFTAPDTLDPIIGLFPNLSRFYMDFYTLERHAMWMDALRRLGHLTLLSICGHHTELAEILGALTDPTLCPKLEILALKTLELEPDPWDQWDPSPSADRHLDRDDAEAERHLFTLLKARDTQNLRIRKLVLPRRSYTWANESNIERWTRHVDAVELLGEPISGTTIDT</sequence>
<dbReference type="InterPro" id="IPR001810">
    <property type="entry name" value="F-box_dom"/>
</dbReference>
<dbReference type="OrthoDB" id="3181669at2759"/>
<protein>
    <recommendedName>
        <fullName evidence="1">F-box domain-containing protein</fullName>
    </recommendedName>
</protein>
<dbReference type="Pfam" id="PF12937">
    <property type="entry name" value="F-box-like"/>
    <property type="match status" value="1"/>
</dbReference>
<feature type="domain" description="F-box" evidence="1">
    <location>
        <begin position="94"/>
        <end position="159"/>
    </location>
</feature>
<keyword evidence="3" id="KW-1185">Reference proteome</keyword>
<dbReference type="EMBL" id="KV428029">
    <property type="protein sequence ID" value="KZT40683.1"/>
    <property type="molecule type" value="Genomic_DNA"/>
</dbReference>
<organism evidence="2 3">
    <name type="scientific">Sistotremastrum suecicum HHB10207 ss-3</name>
    <dbReference type="NCBI Taxonomy" id="1314776"/>
    <lineage>
        <taxon>Eukaryota</taxon>
        <taxon>Fungi</taxon>
        <taxon>Dikarya</taxon>
        <taxon>Basidiomycota</taxon>
        <taxon>Agaricomycotina</taxon>
        <taxon>Agaricomycetes</taxon>
        <taxon>Sistotremastrales</taxon>
        <taxon>Sistotremastraceae</taxon>
        <taxon>Sistotremastrum</taxon>
    </lineage>
</organism>
<dbReference type="Proteomes" id="UP000076798">
    <property type="component" value="Unassembled WGS sequence"/>
</dbReference>
<reference evidence="2 3" key="1">
    <citation type="journal article" date="2016" name="Mol. Biol. Evol.">
        <title>Comparative Genomics of Early-Diverging Mushroom-Forming Fungi Provides Insights into the Origins of Lignocellulose Decay Capabilities.</title>
        <authorList>
            <person name="Nagy L.G."/>
            <person name="Riley R."/>
            <person name="Tritt A."/>
            <person name="Adam C."/>
            <person name="Daum C."/>
            <person name="Floudas D."/>
            <person name="Sun H."/>
            <person name="Yadav J.S."/>
            <person name="Pangilinan J."/>
            <person name="Larsson K.H."/>
            <person name="Matsuura K."/>
            <person name="Barry K."/>
            <person name="Labutti K."/>
            <person name="Kuo R."/>
            <person name="Ohm R.A."/>
            <person name="Bhattacharya S.S."/>
            <person name="Shirouzu T."/>
            <person name="Yoshinaga Y."/>
            <person name="Martin F.M."/>
            <person name="Grigoriev I.V."/>
            <person name="Hibbett D.S."/>
        </authorList>
    </citation>
    <scope>NUCLEOTIDE SEQUENCE [LARGE SCALE GENOMIC DNA]</scope>
    <source>
        <strain evidence="2 3">HHB10207 ss-3</strain>
    </source>
</reference>
<proteinExistence type="predicted"/>
<evidence type="ECO:0000313" key="2">
    <source>
        <dbReference type="EMBL" id="KZT40683.1"/>
    </source>
</evidence>
<evidence type="ECO:0000313" key="3">
    <source>
        <dbReference type="Proteomes" id="UP000076798"/>
    </source>
</evidence>
<dbReference type="Gene3D" id="1.20.1280.50">
    <property type="match status" value="1"/>
</dbReference>
<gene>
    <name evidence="2" type="ORF">SISSUDRAFT_1043799</name>
</gene>
<dbReference type="AlphaFoldDB" id="A0A166FIN2"/>
<evidence type="ECO:0000259" key="1">
    <source>
        <dbReference type="Pfam" id="PF12937"/>
    </source>
</evidence>
<name>A0A166FIN2_9AGAM</name>